<dbReference type="GO" id="GO:0016887">
    <property type="term" value="F:ATP hydrolysis activity"/>
    <property type="evidence" value="ECO:0007669"/>
    <property type="project" value="InterPro"/>
</dbReference>
<evidence type="ECO:0000313" key="7">
    <source>
        <dbReference type="Proteomes" id="UP000004184"/>
    </source>
</evidence>
<keyword evidence="1" id="KW-0813">Transport</keyword>
<evidence type="ECO:0000259" key="5">
    <source>
        <dbReference type="PROSITE" id="PS50893"/>
    </source>
</evidence>
<dbReference type="PANTHER" id="PTHR43875:SF14">
    <property type="entry name" value="ABC TRANSPORTER ATP-BINDING PROTEIN"/>
    <property type="match status" value="1"/>
</dbReference>
<evidence type="ECO:0000256" key="1">
    <source>
        <dbReference type="ARBA" id="ARBA00022448"/>
    </source>
</evidence>
<dbReference type="GO" id="GO:0022857">
    <property type="term" value="F:transmembrane transporter activity"/>
    <property type="evidence" value="ECO:0007669"/>
    <property type="project" value="InterPro"/>
</dbReference>
<dbReference type="Proteomes" id="UP000004184">
    <property type="component" value="Unassembled WGS sequence"/>
</dbReference>
<dbReference type="Pfam" id="PF08402">
    <property type="entry name" value="TOBE_2"/>
    <property type="match status" value="1"/>
</dbReference>
<dbReference type="Pfam" id="PF00005">
    <property type="entry name" value="ABC_tran"/>
    <property type="match status" value="1"/>
</dbReference>
<feature type="compositionally biased region" description="Low complexity" evidence="4">
    <location>
        <begin position="1"/>
        <end position="39"/>
    </location>
</feature>
<evidence type="ECO:0000313" key="6">
    <source>
        <dbReference type="EMBL" id="EFL36778.1"/>
    </source>
</evidence>
<keyword evidence="7" id="KW-1185">Reference proteome</keyword>
<dbReference type="Gene3D" id="2.40.50.140">
    <property type="entry name" value="Nucleic acid-binding proteins"/>
    <property type="match status" value="1"/>
</dbReference>
<dbReference type="Gene3D" id="3.40.50.300">
    <property type="entry name" value="P-loop containing nucleotide triphosphate hydrolases"/>
    <property type="match status" value="1"/>
</dbReference>
<dbReference type="Gene3D" id="2.40.50.100">
    <property type="match status" value="1"/>
</dbReference>
<dbReference type="SMART" id="SM00382">
    <property type="entry name" value="AAA"/>
    <property type="match status" value="1"/>
</dbReference>
<dbReference type="SUPFAM" id="SSF50331">
    <property type="entry name" value="MOP-like"/>
    <property type="match status" value="1"/>
</dbReference>
<dbReference type="PANTHER" id="PTHR43875">
    <property type="entry name" value="MALTODEXTRIN IMPORT ATP-BINDING PROTEIN MSMX"/>
    <property type="match status" value="1"/>
</dbReference>
<feature type="domain" description="ABC transporter" evidence="5">
    <location>
        <begin position="62"/>
        <end position="298"/>
    </location>
</feature>
<dbReference type="InterPro" id="IPR047641">
    <property type="entry name" value="ABC_transpr_MalK/UgpC-like"/>
</dbReference>
<protein>
    <submittedName>
        <fullName evidence="6">2-aminoethylphosphonate ABC transport system, ATP-binding component PhnT</fullName>
    </submittedName>
</protein>
<keyword evidence="3 6" id="KW-0067">ATP-binding</keyword>
<dbReference type="InterPro" id="IPR027417">
    <property type="entry name" value="P-loop_NTPase"/>
</dbReference>
<dbReference type="InterPro" id="IPR012340">
    <property type="entry name" value="NA-bd_OB-fold"/>
</dbReference>
<evidence type="ECO:0000256" key="2">
    <source>
        <dbReference type="ARBA" id="ARBA00022741"/>
    </source>
</evidence>
<dbReference type="InterPro" id="IPR013611">
    <property type="entry name" value="Transp-assoc_OB_typ2"/>
</dbReference>
<dbReference type="GO" id="GO:0055052">
    <property type="term" value="C:ATP-binding cassette (ABC) transporter complex, substrate-binding subunit-containing"/>
    <property type="evidence" value="ECO:0007669"/>
    <property type="project" value="TreeGrafter"/>
</dbReference>
<reference evidence="7" key="1">
    <citation type="submission" date="2009-02" db="EMBL/GenBank/DDBJ databases">
        <title>Annotation of Streptomyces viridochromogenes strain DSM 40736.</title>
        <authorList>
            <consortium name="The Broad Institute Genome Sequencing Platform"/>
            <consortium name="Broad Institute Microbial Sequencing Center"/>
            <person name="Fischbach M."/>
            <person name="Godfrey P."/>
            <person name="Ward D."/>
            <person name="Young S."/>
            <person name="Zeng Q."/>
            <person name="Koehrsen M."/>
            <person name="Alvarado L."/>
            <person name="Berlin A.M."/>
            <person name="Bochicchio J."/>
            <person name="Borenstein D."/>
            <person name="Chapman S.B."/>
            <person name="Chen Z."/>
            <person name="Engels R."/>
            <person name="Freedman E."/>
            <person name="Gellesch M."/>
            <person name="Goldberg J."/>
            <person name="Griggs A."/>
            <person name="Gujja S."/>
            <person name="Heilman E.R."/>
            <person name="Heiman D.I."/>
            <person name="Hepburn T.A."/>
            <person name="Howarth C."/>
            <person name="Jen D."/>
            <person name="Larson L."/>
            <person name="Lewis B."/>
            <person name="Mehta T."/>
            <person name="Park D."/>
            <person name="Pearson M."/>
            <person name="Richards J."/>
            <person name="Roberts A."/>
            <person name="Saif S."/>
            <person name="Shea T.D."/>
            <person name="Shenoy N."/>
            <person name="Sisk P."/>
            <person name="Stolte C."/>
            <person name="Sykes S.N."/>
            <person name="Thomson T."/>
            <person name="Walk T."/>
            <person name="White J."/>
            <person name="Yandava C."/>
            <person name="Straight P."/>
            <person name="Clardy J."/>
            <person name="Hung D."/>
            <person name="Kolter R."/>
            <person name="Mekalanos J."/>
            <person name="Walker S."/>
            <person name="Walsh C.T."/>
            <person name="Wieland-Brown L.C."/>
            <person name="Haas B."/>
            <person name="Nusbaum C."/>
            <person name="Birren B."/>
        </authorList>
    </citation>
    <scope>NUCLEOTIDE SEQUENCE [LARGE SCALE GENOMIC DNA]</scope>
    <source>
        <strain evidence="7">DSM 40736 / JCM 4977 / BCRC 1201 / Tue 494</strain>
    </source>
</reference>
<dbReference type="eggNOG" id="COG3839">
    <property type="taxonomic scope" value="Bacteria"/>
</dbReference>
<name>D9XDD1_STRVT</name>
<sequence>MWPSARSPSSCRSRASTTSPSATSSSSGSVPTGCSPSTSRGRSCGHPHTISLQWKGVDMAQLDIVDVGHAYAPGAEEERWALKPLKLTFESGRTYALVGPSGCGKTTLLNILSGLVRPSRGRVLFDGVDVTPLPTKARNIAQVFQFPVIYKSMTVYDNLAFPLQCRRWDKARVDSKVRQVAEALDLHDRLKQPARGLTADDKQLISLGRGLVRDDVAAVLMDEPLTVIDPQLKHSLRRRIREITEQFRPTVIYVTHDQYEAMSFAQELIVMKDGRAVQQGTPEQLFEAPSATYVGYFIGSPAMNFLTVDRGDGPFVLGGRPLSFAWDIPRSTAEVQVGVRPEYVKIVTDPGPNTFPGRLRSVSDHGAQRVLEVEVAGQPVKAKMPREEGVPVGEEVLVHLPRAKVLPYADGTLVLRS</sequence>
<evidence type="ECO:0000256" key="3">
    <source>
        <dbReference type="ARBA" id="ARBA00022840"/>
    </source>
</evidence>
<evidence type="ECO:0000256" key="4">
    <source>
        <dbReference type="SAM" id="MobiDB-lite"/>
    </source>
</evidence>
<dbReference type="InterPro" id="IPR008995">
    <property type="entry name" value="Mo/tungstate-bd_C_term_dom"/>
</dbReference>
<dbReference type="SUPFAM" id="SSF52540">
    <property type="entry name" value="P-loop containing nucleoside triphosphate hydrolases"/>
    <property type="match status" value="1"/>
</dbReference>
<dbReference type="PROSITE" id="PS50893">
    <property type="entry name" value="ABC_TRANSPORTER_2"/>
    <property type="match status" value="1"/>
</dbReference>
<dbReference type="EMBL" id="GG657757">
    <property type="protein sequence ID" value="EFL36778.1"/>
    <property type="molecule type" value="Genomic_DNA"/>
</dbReference>
<dbReference type="InterPro" id="IPR003439">
    <property type="entry name" value="ABC_transporter-like_ATP-bd"/>
</dbReference>
<proteinExistence type="predicted"/>
<dbReference type="GO" id="GO:0005524">
    <property type="term" value="F:ATP binding"/>
    <property type="evidence" value="ECO:0007669"/>
    <property type="project" value="UniProtKB-KW"/>
</dbReference>
<dbReference type="HOGENOM" id="CLU_000604_1_1_11"/>
<dbReference type="InterPro" id="IPR003593">
    <property type="entry name" value="AAA+_ATPase"/>
</dbReference>
<accession>D9XDD1</accession>
<gene>
    <name evidence="6" type="ORF">SSQG_07296</name>
</gene>
<keyword evidence="2" id="KW-0547">Nucleotide-binding</keyword>
<dbReference type="AlphaFoldDB" id="D9XDD1"/>
<dbReference type="STRING" id="591159.SSQG_07296"/>
<organism evidence="6 7">
    <name type="scientific">Streptomyces viridochromogenes (strain DSM 40736 / JCM 4977 / BCRC 1201 / Tue 494)</name>
    <dbReference type="NCBI Taxonomy" id="591159"/>
    <lineage>
        <taxon>Bacteria</taxon>
        <taxon>Bacillati</taxon>
        <taxon>Actinomycetota</taxon>
        <taxon>Actinomycetes</taxon>
        <taxon>Kitasatosporales</taxon>
        <taxon>Streptomycetaceae</taxon>
        <taxon>Streptomyces</taxon>
    </lineage>
</organism>
<feature type="region of interest" description="Disordered" evidence="4">
    <location>
        <begin position="1"/>
        <end position="45"/>
    </location>
</feature>